<dbReference type="OrthoDB" id="4715243at2"/>
<dbReference type="GO" id="GO:0004467">
    <property type="term" value="F:long-chain fatty acid-CoA ligase activity"/>
    <property type="evidence" value="ECO:0007669"/>
    <property type="project" value="TreeGrafter"/>
</dbReference>
<protein>
    <submittedName>
        <fullName evidence="4">Oxidoreductase</fullName>
    </submittedName>
</protein>
<keyword evidence="2" id="KW-0067">ATP-binding</keyword>
<sequence length="397" mass="43087">MAFVGRSDVKDPGAAQDQWERVARRRERLYAEDEQFQITRPDDQIAAAARASGLRIAEVMATVLQGYADRPALGQRVREISTDPGTGRASLRFLPQFETITYTDLWARVQGLAADWHQHEQHPVRTGDFVCVLGFASIDYTAIECACIHLGAVVVPLQTSAPASQHAPILTETQPRIFAVGIDNLENAVEATLIGTAPQRLIVFDYEPRDDDQRAAYEAACARLAAADSALTIETIDDVVAHGVSLPPPPLHVAPAGEDPLAWVFYTSGSTGTPKGAMFTESLCIGTWLAQSDQPVITLSYMPMSHLIGYGYVILTLANGGTSYFAAKSDLSTLFEDLALVRPTSLSLVPRVCEMFYHHYQRELDVMSREVGQSGDRWLASEGGVGSVVIVGVQPAG</sequence>
<evidence type="ECO:0000256" key="1">
    <source>
        <dbReference type="ARBA" id="ARBA00022741"/>
    </source>
</evidence>
<dbReference type="GO" id="GO:0016020">
    <property type="term" value="C:membrane"/>
    <property type="evidence" value="ECO:0007669"/>
    <property type="project" value="TreeGrafter"/>
</dbReference>
<evidence type="ECO:0000256" key="2">
    <source>
        <dbReference type="ARBA" id="ARBA00022840"/>
    </source>
</evidence>
<feature type="domain" description="AMP-dependent synthetase/ligase" evidence="3">
    <location>
        <begin position="96"/>
        <end position="360"/>
    </location>
</feature>
<dbReference type="SUPFAM" id="SSF56801">
    <property type="entry name" value="Acetyl-CoA synthetase-like"/>
    <property type="match status" value="1"/>
</dbReference>
<evidence type="ECO:0000313" key="4">
    <source>
        <dbReference type="EMBL" id="SPM36794.1"/>
    </source>
</evidence>
<dbReference type="GO" id="GO:0005524">
    <property type="term" value="F:ATP binding"/>
    <property type="evidence" value="ECO:0007669"/>
    <property type="project" value="UniProtKB-KW"/>
</dbReference>
<dbReference type="InterPro" id="IPR042099">
    <property type="entry name" value="ANL_N_sf"/>
</dbReference>
<keyword evidence="5" id="KW-1185">Reference proteome</keyword>
<keyword evidence="1" id="KW-0547">Nucleotide-binding</keyword>
<dbReference type="PANTHER" id="PTHR43272:SF33">
    <property type="entry name" value="AMP-BINDING DOMAIN-CONTAINING PROTEIN-RELATED"/>
    <property type="match status" value="1"/>
</dbReference>
<dbReference type="Proteomes" id="UP000240988">
    <property type="component" value="Unassembled WGS sequence"/>
</dbReference>
<name>A0A2U3NZ66_9MYCO</name>
<evidence type="ECO:0000313" key="5">
    <source>
        <dbReference type="Proteomes" id="UP000240988"/>
    </source>
</evidence>
<dbReference type="AlphaFoldDB" id="A0A2U3NZ66"/>
<dbReference type="InterPro" id="IPR020845">
    <property type="entry name" value="AMP-binding_CS"/>
</dbReference>
<gene>
    <name evidence="4" type="ORF">MRAB57_4635</name>
</gene>
<organism evidence="4 5">
    <name type="scientific">Mycobacterium rhizamassiliense</name>
    <dbReference type="NCBI Taxonomy" id="1841860"/>
    <lineage>
        <taxon>Bacteria</taxon>
        <taxon>Bacillati</taxon>
        <taxon>Actinomycetota</taxon>
        <taxon>Actinomycetes</taxon>
        <taxon>Mycobacteriales</taxon>
        <taxon>Mycobacteriaceae</taxon>
        <taxon>Mycobacterium</taxon>
    </lineage>
</organism>
<reference evidence="4 5" key="1">
    <citation type="submission" date="2017-01" db="EMBL/GenBank/DDBJ databases">
        <authorList>
            <consortium name="Urmite Genomes"/>
        </authorList>
    </citation>
    <scope>NUCLEOTIDE SEQUENCE [LARGE SCALE GENOMIC DNA]</scope>
    <source>
        <strain evidence="4 5">AB57</strain>
    </source>
</reference>
<dbReference type="RefSeq" id="WP_157900654.1">
    <property type="nucleotide sequence ID" value="NZ_LT721901.1"/>
</dbReference>
<proteinExistence type="predicted"/>
<dbReference type="EMBL" id="FUFA01000005">
    <property type="protein sequence ID" value="SPM36794.1"/>
    <property type="molecule type" value="Genomic_DNA"/>
</dbReference>
<accession>A0A2U3NZ66</accession>
<dbReference type="InterPro" id="IPR000873">
    <property type="entry name" value="AMP-dep_synth/lig_dom"/>
</dbReference>
<dbReference type="Gene3D" id="3.40.50.12780">
    <property type="entry name" value="N-terminal domain of ligase-like"/>
    <property type="match status" value="1"/>
</dbReference>
<dbReference type="PANTHER" id="PTHR43272">
    <property type="entry name" value="LONG-CHAIN-FATTY-ACID--COA LIGASE"/>
    <property type="match status" value="1"/>
</dbReference>
<dbReference type="PROSITE" id="PS00455">
    <property type="entry name" value="AMP_BINDING"/>
    <property type="match status" value="1"/>
</dbReference>
<dbReference type="STRING" id="1841860.GCA_900157375_04638"/>
<dbReference type="Pfam" id="PF00501">
    <property type="entry name" value="AMP-binding"/>
    <property type="match status" value="1"/>
</dbReference>
<evidence type="ECO:0000259" key="3">
    <source>
        <dbReference type="Pfam" id="PF00501"/>
    </source>
</evidence>